<name>A0A182MAP7_9DIPT</name>
<evidence type="ECO:0000313" key="2">
    <source>
        <dbReference type="Proteomes" id="UP000075883"/>
    </source>
</evidence>
<dbReference type="AlphaFoldDB" id="A0A182MAP7"/>
<evidence type="ECO:0000313" key="1">
    <source>
        <dbReference type="EnsemblMetazoa" id="ACUA013634-PA"/>
    </source>
</evidence>
<accession>A0A182MAP7</accession>
<dbReference type="EnsemblMetazoa" id="ACUA013634-RA">
    <property type="protein sequence ID" value="ACUA013634-PA"/>
    <property type="gene ID" value="ACUA013634"/>
</dbReference>
<sequence>MVAGISHTLLTSIAVKSGIRWGPLAYTRKSFTEQSKSLLDGSHGWGSSAGAMVALPSIVPFASNRPKLNSTSSDMVTPPAGKLPYVLSGSSIVGMADDDGHASDVTFTPTVDSMLVADGFPFDDKHRPYATPQHGTLPLRSHVRLEDY</sequence>
<organism evidence="1 2">
    <name type="scientific">Anopheles culicifacies</name>
    <dbReference type="NCBI Taxonomy" id="139723"/>
    <lineage>
        <taxon>Eukaryota</taxon>
        <taxon>Metazoa</taxon>
        <taxon>Ecdysozoa</taxon>
        <taxon>Arthropoda</taxon>
        <taxon>Hexapoda</taxon>
        <taxon>Insecta</taxon>
        <taxon>Pterygota</taxon>
        <taxon>Neoptera</taxon>
        <taxon>Endopterygota</taxon>
        <taxon>Diptera</taxon>
        <taxon>Nematocera</taxon>
        <taxon>Culicoidea</taxon>
        <taxon>Culicidae</taxon>
        <taxon>Anophelinae</taxon>
        <taxon>Anopheles</taxon>
        <taxon>culicifacies species complex</taxon>
    </lineage>
</organism>
<reference evidence="1" key="2">
    <citation type="submission" date="2020-05" db="UniProtKB">
        <authorList>
            <consortium name="EnsemblMetazoa"/>
        </authorList>
    </citation>
    <scope>IDENTIFICATION</scope>
    <source>
        <strain evidence="1">A-37</strain>
    </source>
</reference>
<dbReference type="EMBL" id="AXCM01009330">
    <property type="status" value="NOT_ANNOTATED_CDS"/>
    <property type="molecule type" value="Genomic_DNA"/>
</dbReference>
<dbReference type="Proteomes" id="UP000075883">
    <property type="component" value="Unassembled WGS sequence"/>
</dbReference>
<dbReference type="VEuPathDB" id="VectorBase:ACUA013634"/>
<protein>
    <submittedName>
        <fullName evidence="1">Uncharacterized protein</fullName>
    </submittedName>
</protein>
<proteinExistence type="predicted"/>
<keyword evidence="2" id="KW-1185">Reference proteome</keyword>
<reference evidence="2" key="1">
    <citation type="submission" date="2013-09" db="EMBL/GenBank/DDBJ databases">
        <title>The Genome Sequence of Anopheles culicifacies species A.</title>
        <authorList>
            <consortium name="The Broad Institute Genomics Platform"/>
            <person name="Neafsey D.E."/>
            <person name="Besansky N."/>
            <person name="Howell P."/>
            <person name="Walton C."/>
            <person name="Young S.K."/>
            <person name="Zeng Q."/>
            <person name="Gargeya S."/>
            <person name="Fitzgerald M."/>
            <person name="Haas B."/>
            <person name="Abouelleil A."/>
            <person name="Allen A.W."/>
            <person name="Alvarado L."/>
            <person name="Arachchi H.M."/>
            <person name="Berlin A.M."/>
            <person name="Chapman S.B."/>
            <person name="Gainer-Dewar J."/>
            <person name="Goldberg J."/>
            <person name="Griggs A."/>
            <person name="Gujja S."/>
            <person name="Hansen M."/>
            <person name="Howarth C."/>
            <person name="Imamovic A."/>
            <person name="Ireland A."/>
            <person name="Larimer J."/>
            <person name="McCowan C."/>
            <person name="Murphy C."/>
            <person name="Pearson M."/>
            <person name="Poon T.W."/>
            <person name="Priest M."/>
            <person name="Roberts A."/>
            <person name="Saif S."/>
            <person name="Shea T."/>
            <person name="Sisk P."/>
            <person name="Sykes S."/>
            <person name="Wortman J."/>
            <person name="Nusbaum C."/>
            <person name="Birren B."/>
        </authorList>
    </citation>
    <scope>NUCLEOTIDE SEQUENCE [LARGE SCALE GENOMIC DNA]</scope>
    <source>
        <strain evidence="2">A-37</strain>
    </source>
</reference>